<name>A0AAV2KUS1_KNICA</name>
<accession>A0AAV2KUS1</accession>
<dbReference type="PROSITE" id="PS00615">
    <property type="entry name" value="C_TYPE_LECTIN_1"/>
    <property type="match status" value="1"/>
</dbReference>
<dbReference type="CDD" id="cd00037">
    <property type="entry name" value="CLECT"/>
    <property type="match status" value="1"/>
</dbReference>
<protein>
    <recommendedName>
        <fullName evidence="3">C-type lectin domain-containing protein</fullName>
    </recommendedName>
</protein>
<dbReference type="InterPro" id="IPR016187">
    <property type="entry name" value="CTDL_fold"/>
</dbReference>
<dbReference type="InterPro" id="IPR016186">
    <property type="entry name" value="C-type_lectin-like/link_sf"/>
</dbReference>
<dbReference type="PANTHER" id="PTHR22803">
    <property type="entry name" value="MANNOSE, PHOSPHOLIPASE, LECTIN RECEPTOR RELATED"/>
    <property type="match status" value="1"/>
</dbReference>
<proteinExistence type="predicted"/>
<dbReference type="SUPFAM" id="SSF56436">
    <property type="entry name" value="C-type lectin-like"/>
    <property type="match status" value="1"/>
</dbReference>
<keyword evidence="1" id="KW-1015">Disulfide bond</keyword>
<dbReference type="InterPro" id="IPR050111">
    <property type="entry name" value="C-type_lectin/snaclec_domain"/>
</dbReference>
<keyword evidence="5" id="KW-1185">Reference proteome</keyword>
<dbReference type="Proteomes" id="UP001497482">
    <property type="component" value="Chromosome 19"/>
</dbReference>
<evidence type="ECO:0000256" key="1">
    <source>
        <dbReference type="ARBA" id="ARBA00023157"/>
    </source>
</evidence>
<feature type="domain" description="C-type lectin" evidence="3">
    <location>
        <begin position="32"/>
        <end position="146"/>
    </location>
</feature>
<dbReference type="Pfam" id="PF00059">
    <property type="entry name" value="Lectin_C"/>
    <property type="match status" value="1"/>
</dbReference>
<gene>
    <name evidence="4" type="ORF">KC01_LOCUS20498</name>
</gene>
<dbReference type="AlphaFoldDB" id="A0AAV2KUS1"/>
<evidence type="ECO:0000313" key="4">
    <source>
        <dbReference type="EMBL" id="CAL1591084.1"/>
    </source>
</evidence>
<reference evidence="4 5" key="1">
    <citation type="submission" date="2024-04" db="EMBL/GenBank/DDBJ databases">
        <authorList>
            <person name="Waldvogel A.-M."/>
            <person name="Schoenle A."/>
        </authorList>
    </citation>
    <scope>NUCLEOTIDE SEQUENCE [LARGE SCALE GENOMIC DNA]</scope>
</reference>
<dbReference type="InterPro" id="IPR001304">
    <property type="entry name" value="C-type_lectin-like"/>
</dbReference>
<sequence length="150" mass="17074">MKLLLVCLLLAAVTTLTKGRRALCNPGTWCPYGGRSYIFIATPKSWAYAQMFCQSLGGTLAVIHNRNTNDFLRTLSSRMDTWIGFSDAQYNGVWLWINSERVVFRNWCRGEPNNSGGNQDCAIINFKGEDCWDDEVCMANRPFVCERENE</sequence>
<dbReference type="PROSITE" id="PS50041">
    <property type="entry name" value="C_TYPE_LECTIN_2"/>
    <property type="match status" value="1"/>
</dbReference>
<dbReference type="SMART" id="SM00034">
    <property type="entry name" value="CLECT"/>
    <property type="match status" value="1"/>
</dbReference>
<dbReference type="InterPro" id="IPR018378">
    <property type="entry name" value="C-type_lectin_CS"/>
</dbReference>
<evidence type="ECO:0000256" key="2">
    <source>
        <dbReference type="SAM" id="SignalP"/>
    </source>
</evidence>
<evidence type="ECO:0000313" key="5">
    <source>
        <dbReference type="Proteomes" id="UP001497482"/>
    </source>
</evidence>
<evidence type="ECO:0000259" key="3">
    <source>
        <dbReference type="PROSITE" id="PS50041"/>
    </source>
</evidence>
<organism evidence="4 5">
    <name type="scientific">Knipowitschia caucasica</name>
    <name type="common">Caucasian dwarf goby</name>
    <name type="synonym">Pomatoschistus caucasicus</name>
    <dbReference type="NCBI Taxonomy" id="637954"/>
    <lineage>
        <taxon>Eukaryota</taxon>
        <taxon>Metazoa</taxon>
        <taxon>Chordata</taxon>
        <taxon>Craniata</taxon>
        <taxon>Vertebrata</taxon>
        <taxon>Euteleostomi</taxon>
        <taxon>Actinopterygii</taxon>
        <taxon>Neopterygii</taxon>
        <taxon>Teleostei</taxon>
        <taxon>Neoteleostei</taxon>
        <taxon>Acanthomorphata</taxon>
        <taxon>Gobiaria</taxon>
        <taxon>Gobiiformes</taxon>
        <taxon>Gobioidei</taxon>
        <taxon>Gobiidae</taxon>
        <taxon>Gobiinae</taxon>
        <taxon>Knipowitschia</taxon>
    </lineage>
</organism>
<feature type="chain" id="PRO_5043438688" description="C-type lectin domain-containing protein" evidence="2">
    <location>
        <begin position="20"/>
        <end position="150"/>
    </location>
</feature>
<feature type="signal peptide" evidence="2">
    <location>
        <begin position="1"/>
        <end position="19"/>
    </location>
</feature>
<dbReference type="Gene3D" id="3.10.100.10">
    <property type="entry name" value="Mannose-Binding Protein A, subunit A"/>
    <property type="match status" value="1"/>
</dbReference>
<keyword evidence="2" id="KW-0732">Signal</keyword>
<dbReference type="EMBL" id="OZ035841">
    <property type="protein sequence ID" value="CAL1591084.1"/>
    <property type="molecule type" value="Genomic_DNA"/>
</dbReference>